<keyword evidence="3" id="KW-0520">NAD</keyword>
<dbReference type="InterPro" id="IPR005255">
    <property type="entry name" value="PdxA_fam"/>
</dbReference>
<evidence type="ECO:0000256" key="1">
    <source>
        <dbReference type="ARBA" id="ARBA00022723"/>
    </source>
</evidence>
<organism evidence="4">
    <name type="scientific">marine metagenome</name>
    <dbReference type="NCBI Taxonomy" id="408172"/>
    <lineage>
        <taxon>unclassified sequences</taxon>
        <taxon>metagenomes</taxon>
        <taxon>ecological metagenomes</taxon>
    </lineage>
</organism>
<evidence type="ECO:0000256" key="3">
    <source>
        <dbReference type="ARBA" id="ARBA00023027"/>
    </source>
</evidence>
<dbReference type="NCBIfam" id="TIGR00557">
    <property type="entry name" value="pdxA"/>
    <property type="match status" value="1"/>
</dbReference>
<dbReference type="Gene3D" id="3.40.718.10">
    <property type="entry name" value="Isopropylmalate Dehydrogenase"/>
    <property type="match status" value="1"/>
</dbReference>
<dbReference type="GO" id="GO:0042823">
    <property type="term" value="P:pyridoxal phosphate biosynthetic process"/>
    <property type="evidence" value="ECO:0007669"/>
    <property type="project" value="TreeGrafter"/>
</dbReference>
<dbReference type="GO" id="GO:0051287">
    <property type="term" value="F:NAD binding"/>
    <property type="evidence" value="ECO:0007669"/>
    <property type="project" value="InterPro"/>
</dbReference>
<dbReference type="GO" id="GO:0050570">
    <property type="term" value="F:4-hydroxythreonine-4-phosphate dehydrogenase activity"/>
    <property type="evidence" value="ECO:0007669"/>
    <property type="project" value="TreeGrafter"/>
</dbReference>
<dbReference type="Pfam" id="PF04166">
    <property type="entry name" value="PdxA"/>
    <property type="match status" value="1"/>
</dbReference>
<dbReference type="PANTHER" id="PTHR30004:SF5">
    <property type="entry name" value="4-HYDROXYTHREONINE-4-PHOSPHATE DEHYDROGENASE"/>
    <property type="match status" value="1"/>
</dbReference>
<dbReference type="PANTHER" id="PTHR30004">
    <property type="entry name" value="4-HYDROXYTHREONINE-4-PHOSPHATE DEHYDROGENASE"/>
    <property type="match status" value="1"/>
</dbReference>
<evidence type="ECO:0000313" key="4">
    <source>
        <dbReference type="EMBL" id="SVA81875.1"/>
    </source>
</evidence>
<sequence>MIETEKITPFVVTSGEPAGIGPDIVLSLAKRADHKSFVVCASIDLLMARAQMRGLNVNFVPYQPDLKLSQVTDNSLIIKDFSPAAEVIPGLLNQENSGYVVDMIEQATLGCLSGEFKGLITAPVHKNIINRSGIEFFGHTEHISGICQSKRSIMTFISNSMRLALATTHVPLSKISGLITPDLLTGLCRTITKDMAKFFGIETAKIGVLGLNPHAGEDGLLGNEETETILPTIQKMRSNGINAVGPLAADTAFLQLETLQLDIVIAMYHDQGLPLFKYCNPHQSANVTLGIPIVRTSVDHGVALDKAGTGDAVADSLHYAISVAKNMHRHQNSGRQ</sequence>
<evidence type="ECO:0008006" key="5">
    <source>
        <dbReference type="Google" id="ProtNLM"/>
    </source>
</evidence>
<dbReference type="AlphaFoldDB" id="A0A381YXY7"/>
<keyword evidence="1" id="KW-0479">Metal-binding</keyword>
<protein>
    <recommendedName>
        <fullName evidence="5">4-hydroxythreonine-4-phosphate dehydrogenase</fullName>
    </recommendedName>
</protein>
<dbReference type="GO" id="GO:0008615">
    <property type="term" value="P:pyridoxine biosynthetic process"/>
    <property type="evidence" value="ECO:0007669"/>
    <property type="project" value="TreeGrafter"/>
</dbReference>
<dbReference type="EMBL" id="UINC01019343">
    <property type="protein sequence ID" value="SVA81875.1"/>
    <property type="molecule type" value="Genomic_DNA"/>
</dbReference>
<name>A0A381YXY7_9ZZZZ</name>
<proteinExistence type="predicted"/>
<reference evidence="4" key="1">
    <citation type="submission" date="2018-05" db="EMBL/GenBank/DDBJ databases">
        <authorList>
            <person name="Lanie J.A."/>
            <person name="Ng W.-L."/>
            <person name="Kazmierczak K.M."/>
            <person name="Andrzejewski T.M."/>
            <person name="Davidsen T.M."/>
            <person name="Wayne K.J."/>
            <person name="Tettelin H."/>
            <person name="Glass J.I."/>
            <person name="Rusch D."/>
            <person name="Podicherti R."/>
            <person name="Tsui H.-C.T."/>
            <person name="Winkler M.E."/>
        </authorList>
    </citation>
    <scope>NUCLEOTIDE SEQUENCE</scope>
</reference>
<accession>A0A381YXY7</accession>
<dbReference type="SUPFAM" id="SSF53659">
    <property type="entry name" value="Isocitrate/Isopropylmalate dehydrogenase-like"/>
    <property type="match status" value="1"/>
</dbReference>
<evidence type="ECO:0000256" key="2">
    <source>
        <dbReference type="ARBA" id="ARBA00023002"/>
    </source>
</evidence>
<dbReference type="GO" id="GO:0046872">
    <property type="term" value="F:metal ion binding"/>
    <property type="evidence" value="ECO:0007669"/>
    <property type="project" value="UniProtKB-KW"/>
</dbReference>
<keyword evidence="2" id="KW-0560">Oxidoreductase</keyword>
<gene>
    <name evidence="4" type="ORF">METZ01_LOCUS134729</name>
</gene>